<proteinExistence type="inferred from homology"/>
<comment type="similarity">
    <text evidence="2">Belongs to the POMP/UMP1 family.</text>
</comment>
<evidence type="ECO:0000256" key="2">
    <source>
        <dbReference type="ARBA" id="ARBA00043974"/>
    </source>
</evidence>
<dbReference type="RefSeq" id="XP_004367356.1">
    <property type="nucleotide sequence ID" value="XM_004367299.1"/>
</dbReference>
<dbReference type="OrthoDB" id="15001at2759"/>
<dbReference type="PANTHER" id="PTHR12828:SF3">
    <property type="entry name" value="PROTEASOME MATURATION PROTEIN"/>
    <property type="match status" value="1"/>
</dbReference>
<dbReference type="STRING" id="1054147.F4PWK9"/>
<evidence type="ECO:0000256" key="1">
    <source>
        <dbReference type="ARBA" id="ARBA00023186"/>
    </source>
</evidence>
<reference evidence="4" key="1">
    <citation type="journal article" date="2011" name="Genome Res.">
        <title>Phylogeny-wide analysis of social amoeba genomes highlights ancient origins for complex intercellular communication.</title>
        <authorList>
            <person name="Heidel A.J."/>
            <person name="Lawal H.M."/>
            <person name="Felder M."/>
            <person name="Schilde C."/>
            <person name="Helps N.R."/>
            <person name="Tunggal B."/>
            <person name="Rivero F."/>
            <person name="John U."/>
            <person name="Schleicher M."/>
            <person name="Eichinger L."/>
            <person name="Platzer M."/>
            <person name="Noegel A.A."/>
            <person name="Schaap P."/>
            <person name="Gloeckner G."/>
        </authorList>
    </citation>
    <scope>NUCLEOTIDE SEQUENCE [LARGE SCALE GENOMIC DNA]</scope>
    <source>
        <strain evidence="4">SH3</strain>
    </source>
</reference>
<keyword evidence="1" id="KW-0143">Chaperone</keyword>
<dbReference type="PANTHER" id="PTHR12828">
    <property type="entry name" value="PROTEASOME MATURATION PROTEIN UMP1"/>
    <property type="match status" value="1"/>
</dbReference>
<evidence type="ECO:0000313" key="4">
    <source>
        <dbReference type="Proteomes" id="UP000007797"/>
    </source>
</evidence>
<dbReference type="GO" id="GO:0043248">
    <property type="term" value="P:proteasome assembly"/>
    <property type="evidence" value="ECO:0007669"/>
    <property type="project" value="InterPro"/>
</dbReference>
<protein>
    <submittedName>
        <fullName evidence="3">Proteasome maturation factor UMP1 family protein</fullName>
    </submittedName>
</protein>
<dbReference type="InterPro" id="IPR008012">
    <property type="entry name" value="Ump1"/>
</dbReference>
<dbReference type="AlphaFoldDB" id="F4PWK9"/>
<dbReference type="Pfam" id="PF05348">
    <property type="entry name" value="UMP1"/>
    <property type="match status" value="1"/>
</dbReference>
<dbReference type="EMBL" id="GL883013">
    <property type="protein sequence ID" value="EGG20373.1"/>
    <property type="molecule type" value="Genomic_DNA"/>
</dbReference>
<dbReference type="Proteomes" id="UP000007797">
    <property type="component" value="Unassembled WGS sequence"/>
</dbReference>
<dbReference type="GeneID" id="14872170"/>
<dbReference type="KEGG" id="dfa:DFA_07497"/>
<dbReference type="GO" id="GO:0000502">
    <property type="term" value="C:proteasome complex"/>
    <property type="evidence" value="ECO:0007669"/>
    <property type="project" value="UniProtKB-KW"/>
</dbReference>
<name>F4PWK9_CACFS</name>
<sequence length="128" mass="14564">MSQVKTSIDLPDLVSHNTSNVQRYSHPVESIQRNQYSVDTRLKTFAASNVFGQHMVLHNEIEKQIYSQFKRLPTLNSSMIALETVLGLDEDIDFEDYLNDPLMSETPLPTLHSQMETKLGIAMPKSII</sequence>
<dbReference type="GO" id="GO:0005737">
    <property type="term" value="C:cytoplasm"/>
    <property type="evidence" value="ECO:0007669"/>
    <property type="project" value="TreeGrafter"/>
</dbReference>
<keyword evidence="3" id="KW-0647">Proteasome</keyword>
<accession>F4PWK9</accession>
<keyword evidence="4" id="KW-1185">Reference proteome</keyword>
<dbReference type="OMA" id="THHAMEV"/>
<evidence type="ECO:0000313" key="3">
    <source>
        <dbReference type="EMBL" id="EGG20373.1"/>
    </source>
</evidence>
<dbReference type="GO" id="GO:0005634">
    <property type="term" value="C:nucleus"/>
    <property type="evidence" value="ECO:0007669"/>
    <property type="project" value="TreeGrafter"/>
</dbReference>
<gene>
    <name evidence="3" type="ORF">DFA_07497</name>
</gene>
<organism evidence="3 4">
    <name type="scientific">Cavenderia fasciculata</name>
    <name type="common">Slime mold</name>
    <name type="synonym">Dictyostelium fasciculatum</name>
    <dbReference type="NCBI Taxonomy" id="261658"/>
    <lineage>
        <taxon>Eukaryota</taxon>
        <taxon>Amoebozoa</taxon>
        <taxon>Evosea</taxon>
        <taxon>Eumycetozoa</taxon>
        <taxon>Dictyostelia</taxon>
        <taxon>Acytosteliales</taxon>
        <taxon>Cavenderiaceae</taxon>
        <taxon>Cavenderia</taxon>
    </lineage>
</organism>